<dbReference type="AlphaFoldDB" id="A0A914BZK7"/>
<keyword evidence="1" id="KW-0812">Transmembrane</keyword>
<sequence>MDIHKIVFVSILETVLVALFPMMFGKARMLEEVNDLDKTIPIISTLRLQSKIGRKTIMVVLFPIMFDAKGIFKKIIDLIKAIP</sequence>
<organism evidence="2 3">
    <name type="scientific">Acrobeloides nanus</name>
    <dbReference type="NCBI Taxonomy" id="290746"/>
    <lineage>
        <taxon>Eukaryota</taxon>
        <taxon>Metazoa</taxon>
        <taxon>Ecdysozoa</taxon>
        <taxon>Nematoda</taxon>
        <taxon>Chromadorea</taxon>
        <taxon>Rhabditida</taxon>
        <taxon>Tylenchina</taxon>
        <taxon>Cephalobomorpha</taxon>
        <taxon>Cephaloboidea</taxon>
        <taxon>Cephalobidae</taxon>
        <taxon>Acrobeloides</taxon>
    </lineage>
</organism>
<keyword evidence="2" id="KW-1185">Reference proteome</keyword>
<accession>A0A914BZK7</accession>
<evidence type="ECO:0000313" key="2">
    <source>
        <dbReference type="Proteomes" id="UP000887540"/>
    </source>
</evidence>
<proteinExistence type="predicted"/>
<keyword evidence="1" id="KW-1133">Transmembrane helix</keyword>
<keyword evidence="1" id="KW-0472">Membrane</keyword>
<name>A0A914BZK7_9BILA</name>
<dbReference type="Proteomes" id="UP000887540">
    <property type="component" value="Unplaced"/>
</dbReference>
<feature type="transmembrane region" description="Helical" evidence="1">
    <location>
        <begin position="6"/>
        <end position="24"/>
    </location>
</feature>
<dbReference type="WBParaSite" id="ACRNAN_Path_1371.g5382.t1">
    <property type="protein sequence ID" value="ACRNAN_Path_1371.g5382.t1"/>
    <property type="gene ID" value="ACRNAN_Path_1371.g5382"/>
</dbReference>
<evidence type="ECO:0000256" key="1">
    <source>
        <dbReference type="SAM" id="Phobius"/>
    </source>
</evidence>
<evidence type="ECO:0000313" key="3">
    <source>
        <dbReference type="WBParaSite" id="ACRNAN_Path_1371.g5382.t1"/>
    </source>
</evidence>
<protein>
    <submittedName>
        <fullName evidence="3">Uncharacterized protein</fullName>
    </submittedName>
</protein>
<reference evidence="3" key="1">
    <citation type="submission" date="2022-11" db="UniProtKB">
        <authorList>
            <consortium name="WormBaseParasite"/>
        </authorList>
    </citation>
    <scope>IDENTIFICATION</scope>
</reference>